<comment type="caution">
    <text evidence="5">The sequence shown here is derived from an EMBL/GenBank/DDBJ whole genome shotgun (WGS) entry which is preliminary data.</text>
</comment>
<evidence type="ECO:0000313" key="6">
    <source>
        <dbReference type="Proteomes" id="UP001241110"/>
    </source>
</evidence>
<organism evidence="5 6">
    <name type="scientific">Xanthocytophaga flava</name>
    <dbReference type="NCBI Taxonomy" id="3048013"/>
    <lineage>
        <taxon>Bacteria</taxon>
        <taxon>Pseudomonadati</taxon>
        <taxon>Bacteroidota</taxon>
        <taxon>Cytophagia</taxon>
        <taxon>Cytophagales</taxon>
        <taxon>Rhodocytophagaceae</taxon>
        <taxon>Xanthocytophaga</taxon>
    </lineage>
</organism>
<dbReference type="Pfam" id="PF12833">
    <property type="entry name" value="HTH_18"/>
    <property type="match status" value="1"/>
</dbReference>
<protein>
    <submittedName>
        <fullName evidence="5">AraC family transcriptional regulator</fullName>
    </submittedName>
</protein>
<dbReference type="AlphaFoldDB" id="A0AAE3QST7"/>
<evidence type="ECO:0000256" key="1">
    <source>
        <dbReference type="ARBA" id="ARBA00023015"/>
    </source>
</evidence>
<dbReference type="SUPFAM" id="SSF46689">
    <property type="entry name" value="Homeodomain-like"/>
    <property type="match status" value="1"/>
</dbReference>
<dbReference type="PROSITE" id="PS01124">
    <property type="entry name" value="HTH_ARAC_FAMILY_2"/>
    <property type="match status" value="1"/>
</dbReference>
<keyword evidence="1" id="KW-0805">Transcription regulation</keyword>
<dbReference type="GO" id="GO:0043565">
    <property type="term" value="F:sequence-specific DNA binding"/>
    <property type="evidence" value="ECO:0007669"/>
    <property type="project" value="InterPro"/>
</dbReference>
<gene>
    <name evidence="5" type="ORF">QNI16_27615</name>
</gene>
<proteinExistence type="predicted"/>
<dbReference type="Gene3D" id="1.10.10.60">
    <property type="entry name" value="Homeodomain-like"/>
    <property type="match status" value="1"/>
</dbReference>
<dbReference type="EMBL" id="JASJOS010000014">
    <property type="protein sequence ID" value="MDJ1484296.1"/>
    <property type="molecule type" value="Genomic_DNA"/>
</dbReference>
<reference evidence="5" key="1">
    <citation type="submission" date="2023-05" db="EMBL/GenBank/DDBJ databases">
        <authorList>
            <person name="Zhang X."/>
        </authorList>
    </citation>
    <scope>NUCLEOTIDE SEQUENCE</scope>
    <source>
        <strain evidence="5">YF14B1</strain>
    </source>
</reference>
<evidence type="ECO:0000313" key="5">
    <source>
        <dbReference type="EMBL" id="MDJ1484296.1"/>
    </source>
</evidence>
<dbReference type="InterPro" id="IPR009057">
    <property type="entry name" value="Homeodomain-like_sf"/>
</dbReference>
<dbReference type="InterPro" id="IPR018062">
    <property type="entry name" value="HTH_AraC-typ_CS"/>
</dbReference>
<keyword evidence="2" id="KW-0238">DNA-binding</keyword>
<feature type="domain" description="HTH araC/xylS-type" evidence="4">
    <location>
        <begin position="156"/>
        <end position="255"/>
    </location>
</feature>
<sequence>MIYSNQDVMPEKLTGSVLYSDSSFAIELRKYPKGYSMPAHTHDYLTISLLLHGNLVEDSDNGSVQPYSGFLSIKPQNVLHSDVFVNDCIFLSLKVFDPCYYHLNFRDWRWLFPSGFISYLIPIIHGHDKKQSIHTMKDFLYKMEQAERLPIPQWLLQVHTIVCVHYRESFQIKDIAREVGKHPFYLGRTFERFYGSDIISYRQNLRLHHALSDAVIHPDKTFAEIAYEHGFSDQSHFTREVKKVLAISPKKAKSFLKV</sequence>
<dbReference type="SMART" id="SM00342">
    <property type="entry name" value="HTH_ARAC"/>
    <property type="match status" value="1"/>
</dbReference>
<dbReference type="PANTHER" id="PTHR43280:SF2">
    <property type="entry name" value="HTH-TYPE TRANSCRIPTIONAL REGULATOR EXSA"/>
    <property type="match status" value="1"/>
</dbReference>
<dbReference type="GO" id="GO:0003700">
    <property type="term" value="F:DNA-binding transcription factor activity"/>
    <property type="evidence" value="ECO:0007669"/>
    <property type="project" value="InterPro"/>
</dbReference>
<name>A0AAE3QST7_9BACT</name>
<dbReference type="PROSITE" id="PS00041">
    <property type="entry name" value="HTH_ARAC_FAMILY_1"/>
    <property type="match status" value="1"/>
</dbReference>
<dbReference type="PANTHER" id="PTHR43280">
    <property type="entry name" value="ARAC-FAMILY TRANSCRIPTIONAL REGULATOR"/>
    <property type="match status" value="1"/>
</dbReference>
<dbReference type="InterPro" id="IPR018060">
    <property type="entry name" value="HTH_AraC"/>
</dbReference>
<evidence type="ECO:0000256" key="2">
    <source>
        <dbReference type="ARBA" id="ARBA00023125"/>
    </source>
</evidence>
<evidence type="ECO:0000259" key="4">
    <source>
        <dbReference type="PROSITE" id="PS01124"/>
    </source>
</evidence>
<dbReference type="RefSeq" id="WP_313985424.1">
    <property type="nucleotide sequence ID" value="NZ_JASJOS010000014.1"/>
</dbReference>
<keyword evidence="3" id="KW-0804">Transcription</keyword>
<dbReference type="SUPFAM" id="SSF51182">
    <property type="entry name" value="RmlC-like cupins"/>
    <property type="match status" value="1"/>
</dbReference>
<dbReference type="InterPro" id="IPR011051">
    <property type="entry name" value="RmlC_Cupin_sf"/>
</dbReference>
<evidence type="ECO:0000256" key="3">
    <source>
        <dbReference type="ARBA" id="ARBA00023163"/>
    </source>
</evidence>
<accession>A0AAE3QST7</accession>
<dbReference type="Proteomes" id="UP001241110">
    <property type="component" value="Unassembled WGS sequence"/>
</dbReference>